<keyword evidence="2" id="KW-1185">Reference proteome</keyword>
<gene>
    <name evidence="1" type="ORF">NSMM_90024</name>
</gene>
<evidence type="ECO:0000313" key="1">
    <source>
        <dbReference type="EMBL" id="SCZ87057.1"/>
    </source>
</evidence>
<reference evidence="1 2" key="1">
    <citation type="submission" date="2016-10" db="EMBL/GenBank/DDBJ databases">
        <authorList>
            <person name="de Groot N.N."/>
        </authorList>
    </citation>
    <scope>NUCLEOTIDE SEQUENCE [LARGE SCALE GENOMIC DNA]</scope>
    <source>
        <strain evidence="1">1</strain>
    </source>
</reference>
<name>A0A1G5SJ83_9PROT</name>
<dbReference type="AlphaFoldDB" id="A0A1G5SJ83"/>
<sequence>MIKEHASKYGRANALIGQTQTDYVLIDESHDGDEFSNSTEAPSAVTVIPLRQNRIIQRDCWHFPGIQKIG</sequence>
<protein>
    <submittedName>
        <fullName evidence="1">Uncharacterized protein</fullName>
    </submittedName>
</protein>
<dbReference type="Proteomes" id="UP000198729">
    <property type="component" value="Unassembled WGS sequence"/>
</dbReference>
<proteinExistence type="predicted"/>
<dbReference type="STRING" id="51642.NSMM_90024"/>
<evidence type="ECO:0000313" key="2">
    <source>
        <dbReference type="Proteomes" id="UP000198729"/>
    </source>
</evidence>
<organism evidence="1 2">
    <name type="scientific">Nitrosomonas mobilis</name>
    <dbReference type="NCBI Taxonomy" id="51642"/>
    <lineage>
        <taxon>Bacteria</taxon>
        <taxon>Pseudomonadati</taxon>
        <taxon>Pseudomonadota</taxon>
        <taxon>Betaproteobacteria</taxon>
        <taxon>Nitrosomonadales</taxon>
        <taxon>Nitrosomonadaceae</taxon>
        <taxon>Nitrosomonas</taxon>
    </lineage>
</organism>
<dbReference type="EMBL" id="FMWO01000102">
    <property type="protein sequence ID" value="SCZ87057.1"/>
    <property type="molecule type" value="Genomic_DNA"/>
</dbReference>
<accession>A0A1G5SJ83</accession>